<comment type="caution">
    <text evidence="4">The sequence shown here is derived from an EMBL/GenBank/DDBJ whole genome shotgun (WGS) entry which is preliminary data.</text>
</comment>
<gene>
    <name evidence="4" type="ORF">QVD17_36967</name>
</gene>
<feature type="transmembrane region" description="Helical" evidence="2">
    <location>
        <begin position="63"/>
        <end position="81"/>
    </location>
</feature>
<dbReference type="SUPFAM" id="SSF48317">
    <property type="entry name" value="Acid phosphatase/Vanadium-dependent haloperoxidase"/>
    <property type="match status" value="1"/>
</dbReference>
<evidence type="ECO:0000256" key="1">
    <source>
        <dbReference type="ARBA" id="ARBA00022801"/>
    </source>
</evidence>
<keyword evidence="1" id="KW-0378">Hydrolase</keyword>
<feature type="transmembrane region" description="Helical" evidence="2">
    <location>
        <begin position="110"/>
        <end position="143"/>
    </location>
</feature>
<keyword evidence="2" id="KW-0812">Transmembrane</keyword>
<reference evidence="4" key="1">
    <citation type="journal article" date="2023" name="bioRxiv">
        <title>Improved chromosome-level genome assembly for marigold (Tagetes erecta).</title>
        <authorList>
            <person name="Jiang F."/>
            <person name="Yuan L."/>
            <person name="Wang S."/>
            <person name="Wang H."/>
            <person name="Xu D."/>
            <person name="Wang A."/>
            <person name="Fan W."/>
        </authorList>
    </citation>
    <scope>NUCLEOTIDE SEQUENCE</scope>
    <source>
        <strain evidence="4">WSJ</strain>
        <tissue evidence="4">Leaf</tissue>
    </source>
</reference>
<keyword evidence="2" id="KW-1133">Transmembrane helix</keyword>
<dbReference type="Gene3D" id="1.20.144.10">
    <property type="entry name" value="Phosphatidic acid phosphatase type 2/haloperoxidase"/>
    <property type="match status" value="1"/>
</dbReference>
<proteinExistence type="predicted"/>
<feature type="domain" description="Phosphatidic acid phosphatase type 2/haloperoxidase" evidence="3">
    <location>
        <begin position="68"/>
        <end position="173"/>
    </location>
</feature>
<keyword evidence="2" id="KW-0472">Membrane</keyword>
<dbReference type="GO" id="GO:0006487">
    <property type="term" value="P:protein N-linked glycosylation"/>
    <property type="evidence" value="ECO:0007669"/>
    <property type="project" value="TreeGrafter"/>
</dbReference>
<organism evidence="4 5">
    <name type="scientific">Tagetes erecta</name>
    <name type="common">African marigold</name>
    <dbReference type="NCBI Taxonomy" id="13708"/>
    <lineage>
        <taxon>Eukaryota</taxon>
        <taxon>Viridiplantae</taxon>
        <taxon>Streptophyta</taxon>
        <taxon>Embryophyta</taxon>
        <taxon>Tracheophyta</taxon>
        <taxon>Spermatophyta</taxon>
        <taxon>Magnoliopsida</taxon>
        <taxon>eudicotyledons</taxon>
        <taxon>Gunneridae</taxon>
        <taxon>Pentapetalae</taxon>
        <taxon>asterids</taxon>
        <taxon>campanulids</taxon>
        <taxon>Asterales</taxon>
        <taxon>Asteraceae</taxon>
        <taxon>Asteroideae</taxon>
        <taxon>Heliantheae alliance</taxon>
        <taxon>Tageteae</taxon>
        <taxon>Tagetes</taxon>
    </lineage>
</organism>
<dbReference type="PANTHER" id="PTHR11247:SF40">
    <property type="entry name" value="LIPID PHOSPHATE PHOSPHATASE EPSILON 1, CHLOROPLASTIC"/>
    <property type="match status" value="1"/>
</dbReference>
<feature type="transmembrane region" description="Helical" evidence="2">
    <location>
        <begin position="155"/>
        <end position="174"/>
    </location>
</feature>
<dbReference type="InterPro" id="IPR036938">
    <property type="entry name" value="PAP2/HPO_sf"/>
</dbReference>
<evidence type="ECO:0000259" key="3">
    <source>
        <dbReference type="SMART" id="SM00014"/>
    </source>
</evidence>
<dbReference type="InterPro" id="IPR000326">
    <property type="entry name" value="PAP2/HPO"/>
</dbReference>
<dbReference type="GO" id="GO:0047874">
    <property type="term" value="F:dolichyldiphosphatase activity"/>
    <property type="evidence" value="ECO:0007669"/>
    <property type="project" value="TreeGrafter"/>
</dbReference>
<evidence type="ECO:0000313" key="4">
    <source>
        <dbReference type="EMBL" id="KAK1410430.1"/>
    </source>
</evidence>
<evidence type="ECO:0000313" key="5">
    <source>
        <dbReference type="Proteomes" id="UP001229421"/>
    </source>
</evidence>
<dbReference type="GO" id="GO:0005789">
    <property type="term" value="C:endoplasmic reticulum membrane"/>
    <property type="evidence" value="ECO:0007669"/>
    <property type="project" value="TreeGrafter"/>
</dbReference>
<dbReference type="AlphaFoldDB" id="A0AAD8NCC8"/>
<accession>A0AAD8NCC8</accession>
<dbReference type="EMBL" id="JAUHHV010000010">
    <property type="protein sequence ID" value="KAK1410430.1"/>
    <property type="molecule type" value="Genomic_DNA"/>
</dbReference>
<feature type="transmembrane region" description="Helical" evidence="2">
    <location>
        <begin position="39"/>
        <end position="57"/>
    </location>
</feature>
<keyword evidence="5" id="KW-1185">Reference proteome</keyword>
<dbReference type="SMART" id="SM00014">
    <property type="entry name" value="acidPPc"/>
    <property type="match status" value="1"/>
</dbReference>
<name>A0AAD8NCC8_TARER</name>
<dbReference type="Pfam" id="PF01569">
    <property type="entry name" value="PAP2"/>
    <property type="match status" value="1"/>
</dbReference>
<sequence length="191" mass="20956">MVQAPIEHDGDKCRDTAVNVFIDDCKETNRRTPCVLHIVLNRSSIWCVAVAYYGVILLRQDDLATWAVLGSMLNVILSFALKQILNQERPVSEVCSGPGMPSTHAQSISFAAIFFILSIIGWLGLNGISIMLIVLVIAVGVYLSWLRVHLHYHTTSQVIAGVVVGSTFSVLWFCTCDEMIQLGFVGIGSCL</sequence>
<evidence type="ECO:0000256" key="2">
    <source>
        <dbReference type="SAM" id="Phobius"/>
    </source>
</evidence>
<dbReference type="PANTHER" id="PTHR11247">
    <property type="entry name" value="PALMITOYL-PROTEIN THIOESTERASE/DOLICHYLDIPHOSPHATASE 1"/>
    <property type="match status" value="1"/>
</dbReference>
<dbReference type="Proteomes" id="UP001229421">
    <property type="component" value="Unassembled WGS sequence"/>
</dbReference>
<protein>
    <recommendedName>
        <fullName evidence="3">Phosphatidic acid phosphatase type 2/haloperoxidase domain-containing protein</fullName>
    </recommendedName>
</protein>
<dbReference type="GO" id="GO:0008610">
    <property type="term" value="P:lipid biosynthetic process"/>
    <property type="evidence" value="ECO:0007669"/>
    <property type="project" value="TreeGrafter"/>
</dbReference>